<keyword evidence="3" id="KW-1003">Cell membrane</keyword>
<evidence type="ECO:0000256" key="6">
    <source>
        <dbReference type="ARBA" id="ARBA00023136"/>
    </source>
</evidence>
<proteinExistence type="predicted"/>
<evidence type="ECO:0000313" key="9">
    <source>
        <dbReference type="EMBL" id="GAA3694026.1"/>
    </source>
</evidence>
<evidence type="ECO:0000259" key="8">
    <source>
        <dbReference type="Pfam" id="PF00528"/>
    </source>
</evidence>
<accession>A0ABP7CR80</accession>
<sequence>MSATRTETPLPPWAIGLLGVALTIAVWWIGSLTFLSGVGAAPNGGGGSIPTPLAIVQQFGSDGFGYYWRNASVTMSEAVAGYLWGNAFALVLAGAVMVLPLLERLVTQLGVISYCLPVVAIGPIIFIVLGPPSTGEPSGTAVALAALSVFFTTLVGSIMGLKAADQSSLDIVKVYGGRRIHQLAKVQAIAAVPGILNALKIAAPAAFLGAVLGEYVGGVDRGLGPAMVNAQQSLEIERVWGVALVCGLLAGAGYLVFALISRFATPWSAGTTEGGR</sequence>
<feature type="transmembrane region" description="Helical" evidence="7">
    <location>
        <begin position="82"/>
        <end position="102"/>
    </location>
</feature>
<protein>
    <submittedName>
        <fullName evidence="9">ABC transporter permease</fullName>
    </submittedName>
</protein>
<feature type="transmembrane region" description="Helical" evidence="7">
    <location>
        <begin position="239"/>
        <end position="260"/>
    </location>
</feature>
<dbReference type="InterPro" id="IPR035906">
    <property type="entry name" value="MetI-like_sf"/>
</dbReference>
<dbReference type="SUPFAM" id="SSF161098">
    <property type="entry name" value="MetI-like"/>
    <property type="match status" value="1"/>
</dbReference>
<organism evidence="9 10">
    <name type="scientific">Arthrobacter ginkgonis</name>
    <dbReference type="NCBI Taxonomy" id="1630594"/>
    <lineage>
        <taxon>Bacteria</taxon>
        <taxon>Bacillati</taxon>
        <taxon>Actinomycetota</taxon>
        <taxon>Actinomycetes</taxon>
        <taxon>Micrococcales</taxon>
        <taxon>Micrococcaceae</taxon>
        <taxon>Arthrobacter</taxon>
    </lineage>
</organism>
<dbReference type="Proteomes" id="UP001500752">
    <property type="component" value="Unassembled WGS sequence"/>
</dbReference>
<evidence type="ECO:0000256" key="2">
    <source>
        <dbReference type="ARBA" id="ARBA00022448"/>
    </source>
</evidence>
<gene>
    <name evidence="9" type="ORF">GCM10023081_34170</name>
</gene>
<feature type="domain" description="ABC transmembrane type-1" evidence="8">
    <location>
        <begin position="85"/>
        <end position="263"/>
    </location>
</feature>
<feature type="transmembrane region" description="Helical" evidence="7">
    <location>
        <begin position="141"/>
        <end position="161"/>
    </location>
</feature>
<dbReference type="InterPro" id="IPR000515">
    <property type="entry name" value="MetI-like"/>
</dbReference>
<dbReference type="PANTHER" id="PTHR30151">
    <property type="entry name" value="ALKANE SULFONATE ABC TRANSPORTER-RELATED, MEMBRANE SUBUNIT"/>
    <property type="match status" value="1"/>
</dbReference>
<dbReference type="EMBL" id="BAABEO010000023">
    <property type="protein sequence ID" value="GAA3694026.1"/>
    <property type="molecule type" value="Genomic_DNA"/>
</dbReference>
<name>A0ABP7CR80_9MICC</name>
<evidence type="ECO:0000256" key="7">
    <source>
        <dbReference type="SAM" id="Phobius"/>
    </source>
</evidence>
<keyword evidence="5 7" id="KW-1133">Transmembrane helix</keyword>
<feature type="transmembrane region" description="Helical" evidence="7">
    <location>
        <begin position="12"/>
        <end position="30"/>
    </location>
</feature>
<comment type="subcellular location">
    <subcellularLocation>
        <location evidence="1">Cell membrane</location>
        <topology evidence="1">Multi-pass membrane protein</topology>
    </subcellularLocation>
</comment>
<reference evidence="10" key="1">
    <citation type="journal article" date="2019" name="Int. J. Syst. Evol. Microbiol.">
        <title>The Global Catalogue of Microorganisms (GCM) 10K type strain sequencing project: providing services to taxonomists for standard genome sequencing and annotation.</title>
        <authorList>
            <consortium name="The Broad Institute Genomics Platform"/>
            <consortium name="The Broad Institute Genome Sequencing Center for Infectious Disease"/>
            <person name="Wu L."/>
            <person name="Ma J."/>
        </authorList>
    </citation>
    <scope>NUCLEOTIDE SEQUENCE [LARGE SCALE GENOMIC DNA]</scope>
    <source>
        <strain evidence="10">JCM 30742</strain>
    </source>
</reference>
<evidence type="ECO:0000256" key="3">
    <source>
        <dbReference type="ARBA" id="ARBA00022475"/>
    </source>
</evidence>
<dbReference type="Pfam" id="PF00528">
    <property type="entry name" value="BPD_transp_1"/>
    <property type="match status" value="1"/>
</dbReference>
<evidence type="ECO:0000313" key="10">
    <source>
        <dbReference type="Proteomes" id="UP001500752"/>
    </source>
</evidence>
<evidence type="ECO:0000256" key="5">
    <source>
        <dbReference type="ARBA" id="ARBA00022989"/>
    </source>
</evidence>
<dbReference type="RefSeq" id="WP_345152650.1">
    <property type="nucleotide sequence ID" value="NZ_BAABEO010000023.1"/>
</dbReference>
<keyword evidence="10" id="KW-1185">Reference proteome</keyword>
<evidence type="ECO:0000256" key="1">
    <source>
        <dbReference type="ARBA" id="ARBA00004651"/>
    </source>
</evidence>
<evidence type="ECO:0000256" key="4">
    <source>
        <dbReference type="ARBA" id="ARBA00022692"/>
    </source>
</evidence>
<comment type="caution">
    <text evidence="9">The sequence shown here is derived from an EMBL/GenBank/DDBJ whole genome shotgun (WGS) entry which is preliminary data.</text>
</comment>
<dbReference type="PANTHER" id="PTHR30151:SF20">
    <property type="entry name" value="ABC TRANSPORTER PERMEASE PROTEIN HI_0355-RELATED"/>
    <property type="match status" value="1"/>
</dbReference>
<keyword evidence="2" id="KW-0813">Transport</keyword>
<keyword evidence="6 7" id="KW-0472">Membrane</keyword>
<keyword evidence="4 7" id="KW-0812">Transmembrane</keyword>
<feature type="transmembrane region" description="Helical" evidence="7">
    <location>
        <begin position="109"/>
        <end position="129"/>
    </location>
</feature>